<sequence>MSTSDGSKLLVWFNQAKCYFDLREIPEISKLRDARICLMGSAQIWLQLEEKSKPFVGWG</sequence>
<proteinExistence type="predicted"/>
<dbReference type="EMBL" id="JBBNAF010000004">
    <property type="protein sequence ID" value="KAK9151169.1"/>
    <property type="molecule type" value="Genomic_DNA"/>
</dbReference>
<accession>A0AAP0KGQ5</accession>
<reference evidence="1 2" key="1">
    <citation type="submission" date="2024-01" db="EMBL/GenBank/DDBJ databases">
        <title>Genome assemblies of Stephania.</title>
        <authorList>
            <person name="Yang L."/>
        </authorList>
    </citation>
    <scope>NUCLEOTIDE SEQUENCE [LARGE SCALE GENOMIC DNA]</scope>
    <source>
        <strain evidence="1">YNDBR</strain>
        <tissue evidence="1">Leaf</tissue>
    </source>
</reference>
<gene>
    <name evidence="1" type="ORF">Syun_009478</name>
</gene>
<keyword evidence="2" id="KW-1185">Reference proteome</keyword>
<dbReference type="AlphaFoldDB" id="A0AAP0KGQ5"/>
<evidence type="ECO:0000313" key="2">
    <source>
        <dbReference type="Proteomes" id="UP001420932"/>
    </source>
</evidence>
<organism evidence="1 2">
    <name type="scientific">Stephania yunnanensis</name>
    <dbReference type="NCBI Taxonomy" id="152371"/>
    <lineage>
        <taxon>Eukaryota</taxon>
        <taxon>Viridiplantae</taxon>
        <taxon>Streptophyta</taxon>
        <taxon>Embryophyta</taxon>
        <taxon>Tracheophyta</taxon>
        <taxon>Spermatophyta</taxon>
        <taxon>Magnoliopsida</taxon>
        <taxon>Ranunculales</taxon>
        <taxon>Menispermaceae</taxon>
        <taxon>Menispermoideae</taxon>
        <taxon>Cissampelideae</taxon>
        <taxon>Stephania</taxon>
    </lineage>
</organism>
<evidence type="ECO:0000313" key="1">
    <source>
        <dbReference type="EMBL" id="KAK9151169.1"/>
    </source>
</evidence>
<dbReference type="Proteomes" id="UP001420932">
    <property type="component" value="Unassembled WGS sequence"/>
</dbReference>
<comment type="caution">
    <text evidence="1">The sequence shown here is derived from an EMBL/GenBank/DDBJ whole genome shotgun (WGS) entry which is preliminary data.</text>
</comment>
<name>A0AAP0KGQ5_9MAGN</name>
<protein>
    <submittedName>
        <fullName evidence="1">Uncharacterized protein</fullName>
    </submittedName>
</protein>